<dbReference type="STRING" id="1202772.A0A1V9YN07"/>
<keyword evidence="1" id="KW-0812">Transmembrane</keyword>
<gene>
    <name evidence="3" type="ORF">ACHHYP_09521</name>
</gene>
<dbReference type="InterPro" id="IPR000182">
    <property type="entry name" value="GNAT_dom"/>
</dbReference>
<keyword evidence="1" id="KW-1133">Transmembrane helix</keyword>
<reference evidence="3 4" key="1">
    <citation type="journal article" date="2014" name="Genome Biol. Evol.">
        <title>The secreted proteins of Achlya hypogyna and Thraustotheca clavata identify the ancestral oomycete secretome and reveal gene acquisitions by horizontal gene transfer.</title>
        <authorList>
            <person name="Misner I."/>
            <person name="Blouin N."/>
            <person name="Leonard G."/>
            <person name="Richards T.A."/>
            <person name="Lane C.E."/>
        </authorList>
    </citation>
    <scope>NUCLEOTIDE SEQUENCE [LARGE SCALE GENOMIC DNA]</scope>
    <source>
        <strain evidence="3 4">ATCC 48635</strain>
    </source>
</reference>
<proteinExistence type="predicted"/>
<evidence type="ECO:0000256" key="1">
    <source>
        <dbReference type="SAM" id="Phobius"/>
    </source>
</evidence>
<dbReference type="EMBL" id="JNBR01001467">
    <property type="protein sequence ID" value="OQR87128.1"/>
    <property type="molecule type" value="Genomic_DNA"/>
</dbReference>
<comment type="caution">
    <text evidence="3">The sequence shown here is derived from an EMBL/GenBank/DDBJ whole genome shotgun (WGS) entry which is preliminary data.</text>
</comment>
<dbReference type="CDD" id="cd04301">
    <property type="entry name" value="NAT_SF"/>
    <property type="match status" value="1"/>
</dbReference>
<evidence type="ECO:0000313" key="3">
    <source>
        <dbReference type="EMBL" id="OQR87128.1"/>
    </source>
</evidence>
<evidence type="ECO:0000313" key="4">
    <source>
        <dbReference type="Proteomes" id="UP000243579"/>
    </source>
</evidence>
<evidence type="ECO:0000259" key="2">
    <source>
        <dbReference type="PROSITE" id="PS51186"/>
    </source>
</evidence>
<accession>A0A1V9YN07</accession>
<dbReference type="OrthoDB" id="71043at2759"/>
<protein>
    <recommendedName>
        <fullName evidence="2">N-acetyltransferase domain-containing protein</fullName>
    </recommendedName>
</protein>
<keyword evidence="4" id="KW-1185">Reference proteome</keyword>
<feature type="transmembrane region" description="Helical" evidence="1">
    <location>
        <begin position="56"/>
        <end position="76"/>
    </location>
</feature>
<dbReference type="InterPro" id="IPR016181">
    <property type="entry name" value="Acyl_CoA_acyltransferase"/>
</dbReference>
<dbReference type="AlphaFoldDB" id="A0A1V9YN07"/>
<dbReference type="PROSITE" id="PS51186">
    <property type="entry name" value="GNAT"/>
    <property type="match status" value="1"/>
</dbReference>
<dbReference type="Proteomes" id="UP000243579">
    <property type="component" value="Unassembled WGS sequence"/>
</dbReference>
<dbReference type="SUPFAM" id="SSF55729">
    <property type="entry name" value="Acyl-CoA N-acyltransferases (Nat)"/>
    <property type="match status" value="1"/>
</dbReference>
<sequence length="175" mass="19546">MCALEPTDAALRYHITKWVTAKRLYLNAPGSYCHLIDGRVVAHGMVTPPGDFAPSLWQMLWSGFIFAPLYIGWTAFSRLRQVMGKPSSSSMDSVAYKLQTLAVDPAYRGRGLGTAFLNALLQERLPTGAMVVLFTQVDRNVPFYERNGFRVCSAATAKIGDYEFPNWVMQATKTR</sequence>
<feature type="domain" description="N-acetyltransferase" evidence="2">
    <location>
        <begin position="36"/>
        <end position="174"/>
    </location>
</feature>
<organism evidence="3 4">
    <name type="scientific">Achlya hypogyna</name>
    <name type="common">Oomycete</name>
    <name type="synonym">Protoachlya hypogyna</name>
    <dbReference type="NCBI Taxonomy" id="1202772"/>
    <lineage>
        <taxon>Eukaryota</taxon>
        <taxon>Sar</taxon>
        <taxon>Stramenopiles</taxon>
        <taxon>Oomycota</taxon>
        <taxon>Saprolegniomycetes</taxon>
        <taxon>Saprolegniales</taxon>
        <taxon>Achlyaceae</taxon>
        <taxon>Achlya</taxon>
    </lineage>
</organism>
<dbReference type="Gene3D" id="3.40.630.30">
    <property type="match status" value="1"/>
</dbReference>
<dbReference type="Pfam" id="PF13508">
    <property type="entry name" value="Acetyltransf_7"/>
    <property type="match status" value="1"/>
</dbReference>
<keyword evidence="1" id="KW-0472">Membrane</keyword>
<name>A0A1V9YN07_ACHHY</name>
<dbReference type="GO" id="GO:0016747">
    <property type="term" value="F:acyltransferase activity, transferring groups other than amino-acyl groups"/>
    <property type="evidence" value="ECO:0007669"/>
    <property type="project" value="InterPro"/>
</dbReference>